<organism evidence="2">
    <name type="scientific">uncultured Caudovirales phage</name>
    <dbReference type="NCBI Taxonomy" id="2100421"/>
    <lineage>
        <taxon>Viruses</taxon>
        <taxon>Duplodnaviria</taxon>
        <taxon>Heunggongvirae</taxon>
        <taxon>Uroviricota</taxon>
        <taxon>Caudoviricetes</taxon>
        <taxon>Peduoviridae</taxon>
        <taxon>Maltschvirus</taxon>
        <taxon>Maltschvirus maltsch</taxon>
    </lineage>
</organism>
<keyword evidence="1" id="KW-1133">Transmembrane helix</keyword>
<evidence type="ECO:0000256" key="1">
    <source>
        <dbReference type="SAM" id="Phobius"/>
    </source>
</evidence>
<proteinExistence type="predicted"/>
<keyword evidence="1" id="KW-0472">Membrane</keyword>
<keyword evidence="1" id="KW-0812">Transmembrane</keyword>
<accession>A0A6J5KX66</accession>
<dbReference type="EMBL" id="LR796184">
    <property type="protein sequence ID" value="CAB4124810.1"/>
    <property type="molecule type" value="Genomic_DNA"/>
</dbReference>
<evidence type="ECO:0000313" key="2">
    <source>
        <dbReference type="EMBL" id="CAB4124810.1"/>
    </source>
</evidence>
<sequence length="117" mass="13186">MSSPRDEVYFQERRQGPASALVVMVQQIHENVSSLDTKLTTGLAEQKADLQSVLVQAFPEGDADGHRRHHEAVIKAAEDKAKFWNTMRTELAKWGLLGFMGWAIVALWQTFLQGPHK</sequence>
<protein>
    <submittedName>
        <fullName evidence="2">Uncharacterized protein</fullName>
    </submittedName>
</protein>
<feature type="transmembrane region" description="Helical" evidence="1">
    <location>
        <begin position="91"/>
        <end position="111"/>
    </location>
</feature>
<name>A0A6J5KX66_9CAUD</name>
<gene>
    <name evidence="2" type="ORF">UFOVP61_38</name>
</gene>
<reference evidence="2" key="1">
    <citation type="submission" date="2020-04" db="EMBL/GenBank/DDBJ databases">
        <authorList>
            <person name="Chiriac C."/>
            <person name="Salcher M."/>
            <person name="Ghai R."/>
            <person name="Kavagutti S V."/>
        </authorList>
    </citation>
    <scope>NUCLEOTIDE SEQUENCE</scope>
</reference>